<dbReference type="SUPFAM" id="SSF52833">
    <property type="entry name" value="Thioredoxin-like"/>
    <property type="match status" value="1"/>
</dbReference>
<protein>
    <recommendedName>
        <fullName evidence="2">Glutaredoxin domain-containing protein</fullName>
    </recommendedName>
</protein>
<dbReference type="Proteomes" id="UP000419743">
    <property type="component" value="Unassembled WGS sequence"/>
</dbReference>
<evidence type="ECO:0000256" key="1">
    <source>
        <dbReference type="SAM" id="Phobius"/>
    </source>
</evidence>
<keyword evidence="1" id="KW-0472">Membrane</keyword>
<dbReference type="Pfam" id="PF00462">
    <property type="entry name" value="Glutaredoxin"/>
    <property type="match status" value="1"/>
</dbReference>
<keyword evidence="1" id="KW-0812">Transmembrane</keyword>
<feature type="transmembrane region" description="Helical" evidence="1">
    <location>
        <begin position="9"/>
        <end position="25"/>
    </location>
</feature>
<accession>A0A7M4DGU8</accession>
<proteinExistence type="predicted"/>
<gene>
    <name evidence="3" type="ORF">HALOF300_01345</name>
</gene>
<dbReference type="AlphaFoldDB" id="A0A7M4DGU8"/>
<evidence type="ECO:0000313" key="3">
    <source>
        <dbReference type="EMBL" id="VZO36141.1"/>
    </source>
</evidence>
<evidence type="ECO:0000259" key="2">
    <source>
        <dbReference type="Pfam" id="PF00462"/>
    </source>
</evidence>
<comment type="caution">
    <text evidence="3">The sequence shown here is derived from an EMBL/GenBank/DDBJ whole genome shotgun (WGS) entry which is preliminary data.</text>
</comment>
<feature type="domain" description="Glutaredoxin" evidence="2">
    <location>
        <begin position="69"/>
        <end position="126"/>
    </location>
</feature>
<feature type="transmembrane region" description="Helical" evidence="1">
    <location>
        <begin position="31"/>
        <end position="48"/>
    </location>
</feature>
<evidence type="ECO:0000313" key="4">
    <source>
        <dbReference type="Proteomes" id="UP000419743"/>
    </source>
</evidence>
<keyword evidence="4" id="KW-1185">Reference proteome</keyword>
<organism evidence="3 4">
    <name type="scientific">Occultella aeris</name>
    <dbReference type="NCBI Taxonomy" id="2761496"/>
    <lineage>
        <taxon>Bacteria</taxon>
        <taxon>Bacillati</taxon>
        <taxon>Actinomycetota</taxon>
        <taxon>Actinomycetes</taxon>
        <taxon>Micrococcales</taxon>
        <taxon>Ruaniaceae</taxon>
        <taxon>Occultella</taxon>
    </lineage>
</organism>
<dbReference type="InterPro" id="IPR036249">
    <property type="entry name" value="Thioredoxin-like_sf"/>
</dbReference>
<dbReference type="Gene3D" id="3.40.30.10">
    <property type="entry name" value="Glutaredoxin"/>
    <property type="match status" value="1"/>
</dbReference>
<reference evidence="3 4" key="1">
    <citation type="submission" date="2019-11" db="EMBL/GenBank/DDBJ databases">
        <authorList>
            <person name="Criscuolo A."/>
        </authorList>
    </citation>
    <scope>NUCLEOTIDE SEQUENCE [LARGE SCALE GENOMIC DNA]</scope>
    <source>
        <strain evidence="3">CIP111667</strain>
    </source>
</reference>
<name>A0A7M4DGU8_9MICO</name>
<dbReference type="InterPro" id="IPR002109">
    <property type="entry name" value="Glutaredoxin"/>
</dbReference>
<dbReference type="EMBL" id="CACRYJ010000017">
    <property type="protein sequence ID" value="VZO36141.1"/>
    <property type="molecule type" value="Genomic_DNA"/>
</dbReference>
<dbReference type="RefSeq" id="WP_156740156.1">
    <property type="nucleotide sequence ID" value="NZ_CACRYJ010000017.1"/>
</dbReference>
<keyword evidence="1" id="KW-1133">Transmembrane helix</keyword>
<sequence length="147" mass="16077">MVPERRKQIAFGLLPIVVALVLLILGDGSPWLIGAVVVAGLLLIALLARRGRHTPWRAAAQRLGTGGAVVFWKPGCVYCERLLHELRGDDRITWVNVWADRQANTEVRRLNNGDELTPTVLIGDQVLRNPSADQLRARLTGTATDGA</sequence>